<feature type="region of interest" description="Disordered" evidence="1">
    <location>
        <begin position="237"/>
        <end position="269"/>
    </location>
</feature>
<comment type="caution">
    <text evidence="2">The sequence shown here is derived from an EMBL/GenBank/DDBJ whole genome shotgun (WGS) entry which is preliminary data.</text>
</comment>
<reference evidence="3" key="1">
    <citation type="submission" date="2017-09" db="EMBL/GenBank/DDBJ databases">
        <authorList>
            <person name="Palmer M."/>
            <person name="Steenkamp E.T."/>
            <person name="Coetzee M.P."/>
            <person name="Avontuur J.R."/>
            <person name="Van Zyl E."/>
            <person name="Chan W.-Y."/>
            <person name="Blom J."/>
            <person name="Venter S.N."/>
        </authorList>
    </citation>
    <scope>NUCLEOTIDE SEQUENCE [LARGE SCALE GENOMIC DNA]</scope>
    <source>
        <strain evidence="3">QC88-366</strain>
    </source>
</reference>
<accession>A0A2K1QBA9</accession>
<feature type="region of interest" description="Disordered" evidence="1">
    <location>
        <begin position="130"/>
        <end position="177"/>
    </location>
</feature>
<feature type="compositionally biased region" description="Low complexity" evidence="1">
    <location>
        <begin position="163"/>
        <end position="174"/>
    </location>
</feature>
<feature type="compositionally biased region" description="Low complexity" evidence="1">
    <location>
        <begin position="83"/>
        <end position="96"/>
    </location>
</feature>
<dbReference type="RefSeq" id="WP_103059163.1">
    <property type="nucleotide sequence ID" value="NZ_BSOF01000007.1"/>
</dbReference>
<dbReference type="EMBL" id="NWUO01000004">
    <property type="protein sequence ID" value="PNS12312.1"/>
    <property type="molecule type" value="Genomic_DNA"/>
</dbReference>
<proteinExistence type="predicted"/>
<name>A0A2K1QBA9_9GAMM</name>
<protein>
    <submittedName>
        <fullName evidence="2">Uncharacterized protein</fullName>
    </submittedName>
</protein>
<dbReference type="OrthoDB" id="2664633at2"/>
<dbReference type="AlphaFoldDB" id="A0A2K1QBA9"/>
<evidence type="ECO:0000313" key="3">
    <source>
        <dbReference type="Proteomes" id="UP000236345"/>
    </source>
</evidence>
<dbReference type="Proteomes" id="UP000236345">
    <property type="component" value="Unassembled WGS sequence"/>
</dbReference>
<organism evidence="2 3">
    <name type="scientific">Mixta theicola</name>
    <dbReference type="NCBI Taxonomy" id="1458355"/>
    <lineage>
        <taxon>Bacteria</taxon>
        <taxon>Pseudomonadati</taxon>
        <taxon>Pseudomonadota</taxon>
        <taxon>Gammaproteobacteria</taxon>
        <taxon>Enterobacterales</taxon>
        <taxon>Erwiniaceae</taxon>
        <taxon>Mixta</taxon>
    </lineage>
</organism>
<evidence type="ECO:0000313" key="2">
    <source>
        <dbReference type="EMBL" id="PNS12312.1"/>
    </source>
</evidence>
<keyword evidence="3" id="KW-1185">Reference proteome</keyword>
<gene>
    <name evidence="2" type="ORF">COO59_07360</name>
</gene>
<evidence type="ECO:0000256" key="1">
    <source>
        <dbReference type="SAM" id="MobiDB-lite"/>
    </source>
</evidence>
<feature type="region of interest" description="Disordered" evidence="1">
    <location>
        <begin position="72"/>
        <end position="105"/>
    </location>
</feature>
<sequence length="269" mass="27272">MNYKGVPMVNGYVDTLDTIYREEVQHSTINVGINKGEVNGELNTDADKMSTVTEDKKVAGKNISFTLAPVMPSKKKTDSADLPSVTPSKPTTPTQPANTWPTVIPSKPIITSPGGSSALGGFTGAGSVKPVANAPGGGTRSDVTQAGKPSRLSSSTPAAPVQSVKSSSGNSSKSDVAVKATGIDTHKTEINTTALGTTPGVAGIFKASPASNTHSPTAAWPAVQPNTSIVTSMGSSSIPGLFSGKGSAKSTADAGKKMETVSDTAKNQK</sequence>